<dbReference type="RefSeq" id="WP_204522707.1">
    <property type="nucleotide sequence ID" value="NZ_JAVDQN010000001.1"/>
</dbReference>
<organism evidence="1 2">
    <name type="scientific">Paraburkholderia caledonica</name>
    <dbReference type="NCBI Taxonomy" id="134536"/>
    <lineage>
        <taxon>Bacteria</taxon>
        <taxon>Pseudomonadati</taxon>
        <taxon>Pseudomonadota</taxon>
        <taxon>Betaproteobacteria</taxon>
        <taxon>Burkholderiales</taxon>
        <taxon>Burkholderiaceae</taxon>
        <taxon>Paraburkholderia</taxon>
    </lineage>
</organism>
<name>A0ABU1KVQ2_9BURK</name>
<evidence type="ECO:0000313" key="1">
    <source>
        <dbReference type="EMBL" id="MDR6375041.1"/>
    </source>
</evidence>
<sequence length="121" mass="13252">MAYPTHRDSPQNSIPPGNCLAIMCRAHACAWPLMQFVIDADHQNCRLGFEAQVIGAAINNSGLLTGRLHVDWFDACGKVICVSEINESRIRRNECAEVQTCRTPVGTSADEIGLGVRASRR</sequence>
<protein>
    <submittedName>
        <fullName evidence="1">Uncharacterized protein</fullName>
    </submittedName>
</protein>
<keyword evidence="2" id="KW-1185">Reference proteome</keyword>
<accession>A0ABU1KVQ2</accession>
<comment type="caution">
    <text evidence="1">The sequence shown here is derived from an EMBL/GenBank/DDBJ whole genome shotgun (WGS) entry which is preliminary data.</text>
</comment>
<gene>
    <name evidence="1" type="ORF">J2776_001717</name>
</gene>
<reference evidence="1 2" key="1">
    <citation type="submission" date="2023-07" db="EMBL/GenBank/DDBJ databases">
        <title>Sorghum-associated microbial communities from plants grown in Nebraska, USA.</title>
        <authorList>
            <person name="Schachtman D."/>
        </authorList>
    </citation>
    <scope>NUCLEOTIDE SEQUENCE [LARGE SCALE GENOMIC DNA]</scope>
    <source>
        <strain evidence="1 2">DS1039</strain>
    </source>
</reference>
<evidence type="ECO:0000313" key="2">
    <source>
        <dbReference type="Proteomes" id="UP001185254"/>
    </source>
</evidence>
<dbReference type="EMBL" id="JAVDQN010000001">
    <property type="protein sequence ID" value="MDR6375041.1"/>
    <property type="molecule type" value="Genomic_DNA"/>
</dbReference>
<dbReference type="Proteomes" id="UP001185254">
    <property type="component" value="Unassembled WGS sequence"/>
</dbReference>
<proteinExistence type="predicted"/>